<dbReference type="Proteomes" id="UP000199306">
    <property type="component" value="Unassembled WGS sequence"/>
</dbReference>
<dbReference type="EMBL" id="FOXH01000002">
    <property type="protein sequence ID" value="SFP35076.1"/>
    <property type="molecule type" value="Genomic_DNA"/>
</dbReference>
<keyword evidence="4" id="KW-1185">Reference proteome</keyword>
<dbReference type="CDD" id="cd06445">
    <property type="entry name" value="ATase"/>
    <property type="match status" value="1"/>
</dbReference>
<proteinExistence type="predicted"/>
<dbReference type="OrthoDB" id="9132167at2"/>
<organism evidence="3 4">
    <name type="scientific">Pseudarcicella hirudinis</name>
    <dbReference type="NCBI Taxonomy" id="1079859"/>
    <lineage>
        <taxon>Bacteria</taxon>
        <taxon>Pseudomonadati</taxon>
        <taxon>Bacteroidota</taxon>
        <taxon>Cytophagia</taxon>
        <taxon>Cytophagales</taxon>
        <taxon>Flectobacillaceae</taxon>
        <taxon>Pseudarcicella</taxon>
    </lineage>
</organism>
<accession>A0A1I5PNK2</accession>
<reference evidence="3 4" key="1">
    <citation type="submission" date="2016-10" db="EMBL/GenBank/DDBJ databases">
        <authorList>
            <person name="de Groot N.N."/>
        </authorList>
    </citation>
    <scope>NUCLEOTIDE SEQUENCE [LARGE SCALE GENOMIC DNA]</scope>
    <source>
        <strain evidence="4">E92,LMG 26720,CCM 7988</strain>
    </source>
</reference>
<evidence type="ECO:0000313" key="4">
    <source>
        <dbReference type="Proteomes" id="UP000199306"/>
    </source>
</evidence>
<dbReference type="Gene3D" id="1.10.10.10">
    <property type="entry name" value="Winged helix-like DNA-binding domain superfamily/Winged helix DNA-binding domain"/>
    <property type="match status" value="1"/>
</dbReference>
<evidence type="ECO:0000313" key="3">
    <source>
        <dbReference type="EMBL" id="SFP35076.1"/>
    </source>
</evidence>
<dbReference type="Pfam" id="PF01035">
    <property type="entry name" value="DNA_binding_1"/>
    <property type="match status" value="1"/>
</dbReference>
<dbReference type="PANTHER" id="PTHR42942:SF1">
    <property type="entry name" value="ALKYLTRANSFERASE-LIKE PROTEIN 1"/>
    <property type="match status" value="1"/>
</dbReference>
<dbReference type="InterPro" id="IPR036217">
    <property type="entry name" value="MethylDNA_cys_MeTrfase_DNAb"/>
</dbReference>
<dbReference type="InterPro" id="IPR036388">
    <property type="entry name" value="WH-like_DNA-bd_sf"/>
</dbReference>
<evidence type="ECO:0000256" key="1">
    <source>
        <dbReference type="ARBA" id="ARBA00022763"/>
    </source>
</evidence>
<protein>
    <submittedName>
        <fullName evidence="3">Methylated-DNA-protein-cysteine methyltransferase related protein</fullName>
    </submittedName>
</protein>
<dbReference type="RefSeq" id="WP_092013546.1">
    <property type="nucleotide sequence ID" value="NZ_FOXH01000002.1"/>
</dbReference>
<sequence>MENKFQHVYEVVKLIPYGRVTSYGAIAEYLGTKNGARFVGWAMNACHGDAEVPAHRVVNRNGMLSGKAFFGGNRMQELLEAEGIKVENDKIRGFDQVFWSPSKELL</sequence>
<dbReference type="GO" id="GO:0032259">
    <property type="term" value="P:methylation"/>
    <property type="evidence" value="ECO:0007669"/>
    <property type="project" value="UniProtKB-KW"/>
</dbReference>
<dbReference type="GO" id="GO:0008168">
    <property type="term" value="F:methyltransferase activity"/>
    <property type="evidence" value="ECO:0007669"/>
    <property type="project" value="UniProtKB-KW"/>
</dbReference>
<dbReference type="GO" id="GO:0006281">
    <property type="term" value="P:DNA repair"/>
    <property type="evidence" value="ECO:0007669"/>
    <property type="project" value="InterPro"/>
</dbReference>
<gene>
    <name evidence="3" type="ORF">SAMN04515674_102538</name>
</gene>
<keyword evidence="3" id="KW-0489">Methyltransferase</keyword>
<dbReference type="SUPFAM" id="SSF46767">
    <property type="entry name" value="Methylated DNA-protein cysteine methyltransferase, C-terminal domain"/>
    <property type="match status" value="1"/>
</dbReference>
<dbReference type="InterPro" id="IPR014048">
    <property type="entry name" value="MethylDNA_cys_MeTrfase_DNA-bd"/>
</dbReference>
<keyword evidence="3" id="KW-0808">Transferase</keyword>
<dbReference type="AlphaFoldDB" id="A0A1I5PNK2"/>
<evidence type="ECO:0000259" key="2">
    <source>
        <dbReference type="Pfam" id="PF01035"/>
    </source>
</evidence>
<dbReference type="NCBIfam" id="TIGR00589">
    <property type="entry name" value="ogt"/>
    <property type="match status" value="1"/>
</dbReference>
<name>A0A1I5PNK2_9BACT</name>
<feature type="domain" description="Methylated-DNA-[protein]-cysteine S-methyltransferase DNA binding" evidence="2">
    <location>
        <begin position="5"/>
        <end position="84"/>
    </location>
</feature>
<dbReference type="PANTHER" id="PTHR42942">
    <property type="entry name" value="6-O-METHYLGUANINE DNA METHYLTRANSFERASE"/>
    <property type="match status" value="1"/>
</dbReference>
<keyword evidence="1" id="KW-0227">DNA damage</keyword>
<dbReference type="InterPro" id="IPR052520">
    <property type="entry name" value="ATL_DNA_repair"/>
</dbReference>
<dbReference type="STRING" id="1079859.SAMN04515674_102538"/>